<dbReference type="RefSeq" id="WP_263364373.1">
    <property type="nucleotide sequence ID" value="NZ_FOPJ01000002.1"/>
</dbReference>
<evidence type="ECO:0000313" key="2">
    <source>
        <dbReference type="Proteomes" id="UP000199065"/>
    </source>
</evidence>
<sequence length="42" mass="4821">MTQRIAFLHVLGESPQNWIPLANMLHAHRFEVITPSLFGPHL</sequence>
<protein>
    <submittedName>
        <fullName evidence="1">Uncharacterized protein</fullName>
    </submittedName>
</protein>
<organism evidence="1 2">
    <name type="scientific">Corynebacterium spheniscorum</name>
    <dbReference type="NCBI Taxonomy" id="185761"/>
    <lineage>
        <taxon>Bacteria</taxon>
        <taxon>Bacillati</taxon>
        <taxon>Actinomycetota</taxon>
        <taxon>Actinomycetes</taxon>
        <taxon>Mycobacteriales</taxon>
        <taxon>Corynebacteriaceae</taxon>
        <taxon>Corynebacterium</taxon>
    </lineage>
</organism>
<dbReference type="EMBL" id="FOPJ01000002">
    <property type="protein sequence ID" value="SFG25831.1"/>
    <property type="molecule type" value="Genomic_DNA"/>
</dbReference>
<accession>A0A1I2QJR0</accession>
<reference evidence="1 2" key="1">
    <citation type="submission" date="2016-10" db="EMBL/GenBank/DDBJ databases">
        <authorList>
            <person name="de Groot N.N."/>
        </authorList>
    </citation>
    <scope>NUCLEOTIDE SEQUENCE [LARGE SCALE GENOMIC DNA]</scope>
    <source>
        <strain>J11</strain>
        <strain evidence="2">PG 39</strain>
    </source>
</reference>
<dbReference type="Proteomes" id="UP000199065">
    <property type="component" value="Unassembled WGS sequence"/>
</dbReference>
<gene>
    <name evidence="1" type="ORF">SAMN05660282_00383</name>
</gene>
<dbReference type="AlphaFoldDB" id="A0A1I2QJR0"/>
<evidence type="ECO:0000313" key="1">
    <source>
        <dbReference type="EMBL" id="SFG25831.1"/>
    </source>
</evidence>
<proteinExistence type="predicted"/>
<keyword evidence="2" id="KW-1185">Reference proteome</keyword>
<name>A0A1I2QJR0_9CORY</name>